<dbReference type="EC" id="2.7.13.3" evidence="2"/>
<dbReference type="PROSITE" id="PS50112">
    <property type="entry name" value="PAS"/>
    <property type="match status" value="1"/>
</dbReference>
<evidence type="ECO:0000256" key="5">
    <source>
        <dbReference type="ARBA" id="ARBA00022741"/>
    </source>
</evidence>
<keyword evidence="8" id="KW-0749">Sporulation</keyword>
<dbReference type="InterPro" id="IPR036097">
    <property type="entry name" value="HisK_dim/P_sf"/>
</dbReference>
<dbReference type="OrthoDB" id="9815750at2"/>
<evidence type="ECO:0000256" key="8">
    <source>
        <dbReference type="ARBA" id="ARBA00022969"/>
    </source>
</evidence>
<dbReference type="Proteomes" id="UP000267430">
    <property type="component" value="Unassembled WGS sequence"/>
</dbReference>
<dbReference type="Gene3D" id="3.30.450.20">
    <property type="entry name" value="PAS domain"/>
    <property type="match status" value="1"/>
</dbReference>
<proteinExistence type="predicted"/>
<dbReference type="FunFam" id="1.10.287.130:FF:000040">
    <property type="entry name" value="PAS domain-containing sensor histidine kinase"/>
    <property type="match status" value="1"/>
</dbReference>
<dbReference type="InterPro" id="IPR005467">
    <property type="entry name" value="His_kinase_dom"/>
</dbReference>
<dbReference type="InterPro" id="IPR000700">
    <property type="entry name" value="PAS-assoc_C"/>
</dbReference>
<dbReference type="InterPro" id="IPR036890">
    <property type="entry name" value="HATPase_C_sf"/>
</dbReference>
<dbReference type="PANTHER" id="PTHR43065:SF34">
    <property type="entry name" value="SPORULATION KINASE A"/>
    <property type="match status" value="1"/>
</dbReference>
<dbReference type="InterPro" id="IPR003594">
    <property type="entry name" value="HATPase_dom"/>
</dbReference>
<keyword evidence="5" id="KW-0547">Nucleotide-binding</keyword>
<keyword evidence="3" id="KW-0597">Phosphoprotein</keyword>
<evidence type="ECO:0000256" key="9">
    <source>
        <dbReference type="ARBA" id="ARBA00023012"/>
    </source>
</evidence>
<dbReference type="Gene3D" id="3.30.565.10">
    <property type="entry name" value="Histidine kinase-like ATPase, C-terminal domain"/>
    <property type="match status" value="1"/>
</dbReference>
<evidence type="ECO:0000259" key="12">
    <source>
        <dbReference type="PROSITE" id="PS50113"/>
    </source>
</evidence>
<reference evidence="13 14" key="1">
    <citation type="submission" date="2018-12" db="EMBL/GenBank/DDBJ databases">
        <title>Bacillus chawlae sp. nov., Bacillus glennii sp. nov., and Bacillus saganii sp. nov. Isolated from the Vehicle Assembly Building at Kennedy Space Center where the Viking Spacecraft were Assembled.</title>
        <authorList>
            <person name="Seuylemezian A."/>
            <person name="Vaishampayan P."/>
        </authorList>
    </citation>
    <scope>NUCLEOTIDE SEQUENCE [LARGE SCALE GENOMIC DNA]</scope>
    <source>
        <strain evidence="13 14">L5</strain>
    </source>
</reference>
<dbReference type="PRINTS" id="PR00344">
    <property type="entry name" value="BCTRLSENSOR"/>
</dbReference>
<dbReference type="SUPFAM" id="SSF47384">
    <property type="entry name" value="Homodimeric domain of signal transducing histidine kinase"/>
    <property type="match status" value="1"/>
</dbReference>
<dbReference type="Pfam" id="PF02518">
    <property type="entry name" value="HATPase_c"/>
    <property type="match status" value="1"/>
</dbReference>
<dbReference type="SMART" id="SM00388">
    <property type="entry name" value="HisKA"/>
    <property type="match status" value="1"/>
</dbReference>
<protein>
    <recommendedName>
        <fullName evidence="2">histidine kinase</fullName>
        <ecNumber evidence="2">2.7.13.3</ecNumber>
    </recommendedName>
</protein>
<dbReference type="CDD" id="cd00130">
    <property type="entry name" value="PAS"/>
    <property type="match status" value="1"/>
</dbReference>
<dbReference type="Pfam" id="PF08447">
    <property type="entry name" value="PAS_3"/>
    <property type="match status" value="1"/>
</dbReference>
<evidence type="ECO:0000259" key="11">
    <source>
        <dbReference type="PROSITE" id="PS50112"/>
    </source>
</evidence>
<dbReference type="Gene3D" id="1.10.287.130">
    <property type="match status" value="1"/>
</dbReference>
<dbReference type="InterPro" id="IPR000014">
    <property type="entry name" value="PAS"/>
</dbReference>
<dbReference type="GO" id="GO:0030435">
    <property type="term" value="P:sporulation resulting in formation of a cellular spore"/>
    <property type="evidence" value="ECO:0007669"/>
    <property type="project" value="UniProtKB-KW"/>
</dbReference>
<accession>A0A3S0U8U4</accession>
<dbReference type="Pfam" id="PF00512">
    <property type="entry name" value="HisKA"/>
    <property type="match status" value="1"/>
</dbReference>
<dbReference type="InterPro" id="IPR003661">
    <property type="entry name" value="HisK_dim/P_dom"/>
</dbReference>
<evidence type="ECO:0000256" key="7">
    <source>
        <dbReference type="ARBA" id="ARBA00022840"/>
    </source>
</evidence>
<organism evidence="13 14">
    <name type="scientific">Peribacillus cavernae</name>
    <dbReference type="NCBI Taxonomy" id="1674310"/>
    <lineage>
        <taxon>Bacteria</taxon>
        <taxon>Bacillati</taxon>
        <taxon>Bacillota</taxon>
        <taxon>Bacilli</taxon>
        <taxon>Bacillales</taxon>
        <taxon>Bacillaceae</taxon>
        <taxon>Peribacillus</taxon>
    </lineage>
</organism>
<evidence type="ECO:0000313" key="13">
    <source>
        <dbReference type="EMBL" id="RUQ32556.1"/>
    </source>
</evidence>
<comment type="catalytic activity">
    <reaction evidence="1">
        <text>ATP + protein L-histidine = ADP + protein N-phospho-L-histidine.</text>
        <dbReference type="EC" id="2.7.13.3"/>
    </reaction>
</comment>
<dbReference type="SUPFAM" id="SSF55874">
    <property type="entry name" value="ATPase domain of HSP90 chaperone/DNA topoisomerase II/histidine kinase"/>
    <property type="match status" value="1"/>
</dbReference>
<dbReference type="InterPro" id="IPR035965">
    <property type="entry name" value="PAS-like_dom_sf"/>
</dbReference>
<feature type="domain" description="PAC" evidence="12">
    <location>
        <begin position="149"/>
        <end position="202"/>
    </location>
</feature>
<dbReference type="CDD" id="cd00082">
    <property type="entry name" value="HisKA"/>
    <property type="match status" value="1"/>
</dbReference>
<dbReference type="PROSITE" id="PS50109">
    <property type="entry name" value="HIS_KIN"/>
    <property type="match status" value="1"/>
</dbReference>
<sequence>MPEDNENDDLLFNELMEGKRKDYEVVKRYITRDGQVKTAILNMSYIHDSLTGDNFYLGQLIDLTEKLLIEQTLRKREEKYRLLAEHSSDMIILHKPDSTYLYISPSIKGILGYEAEELLGRKPHDFIHPDDLNVVRRNYQKVISELIPIRGTYRCKKKDGDYVWLETGLKAVLDEESGQVRELISISRDVQQRMETDELLRKSEKLAVIGQMAAAVAHEIRNPLTPIKGFMQLLSSGLQNYNPAYTAIILNELNRIETIITEFLSMAKPHSEKMQVLKIDDIVKQVVQLVRAEALFNNKEITLETAEVPGIIGDENSLKQVFVNIIQNALDAIDENGIVHVTIFSEKDFICVEIRDNGCGVPKELLPKLGEPFYSTKEKGTGLGLMTSYQIIENHKGQINIESTEGIGTKVSIMLPPHFG</sequence>
<evidence type="ECO:0000256" key="6">
    <source>
        <dbReference type="ARBA" id="ARBA00022777"/>
    </source>
</evidence>
<dbReference type="GO" id="GO:0005524">
    <property type="term" value="F:ATP binding"/>
    <property type="evidence" value="ECO:0007669"/>
    <property type="project" value="UniProtKB-KW"/>
</dbReference>
<keyword evidence="9" id="KW-0902">Two-component regulatory system</keyword>
<keyword evidence="7" id="KW-0067">ATP-binding</keyword>
<feature type="domain" description="PAS" evidence="11">
    <location>
        <begin position="76"/>
        <end position="146"/>
    </location>
</feature>
<evidence type="ECO:0000256" key="1">
    <source>
        <dbReference type="ARBA" id="ARBA00000085"/>
    </source>
</evidence>
<dbReference type="CDD" id="cd00075">
    <property type="entry name" value="HATPase"/>
    <property type="match status" value="1"/>
</dbReference>
<evidence type="ECO:0000256" key="3">
    <source>
        <dbReference type="ARBA" id="ARBA00022553"/>
    </source>
</evidence>
<gene>
    <name evidence="13" type="ORF">ELQ35_00175</name>
</gene>
<dbReference type="SMART" id="SM00086">
    <property type="entry name" value="PAC"/>
    <property type="match status" value="2"/>
</dbReference>
<dbReference type="PANTHER" id="PTHR43065">
    <property type="entry name" value="SENSOR HISTIDINE KINASE"/>
    <property type="match status" value="1"/>
</dbReference>
<dbReference type="EMBL" id="RYZZ01000001">
    <property type="protein sequence ID" value="RUQ32556.1"/>
    <property type="molecule type" value="Genomic_DNA"/>
</dbReference>
<name>A0A3S0U8U4_9BACI</name>
<dbReference type="GO" id="GO:0000155">
    <property type="term" value="F:phosphorelay sensor kinase activity"/>
    <property type="evidence" value="ECO:0007669"/>
    <property type="project" value="InterPro"/>
</dbReference>
<feature type="domain" description="PAC" evidence="12">
    <location>
        <begin position="19"/>
        <end position="75"/>
    </location>
</feature>
<dbReference type="SMART" id="SM00387">
    <property type="entry name" value="HATPase_c"/>
    <property type="match status" value="1"/>
</dbReference>
<keyword evidence="14" id="KW-1185">Reference proteome</keyword>
<comment type="caution">
    <text evidence="13">The sequence shown here is derived from an EMBL/GenBank/DDBJ whole genome shotgun (WGS) entry which is preliminary data.</text>
</comment>
<dbReference type="SUPFAM" id="SSF55785">
    <property type="entry name" value="PYP-like sensor domain (PAS domain)"/>
    <property type="match status" value="2"/>
</dbReference>
<evidence type="ECO:0000313" key="14">
    <source>
        <dbReference type="Proteomes" id="UP000267430"/>
    </source>
</evidence>
<dbReference type="SMART" id="SM00091">
    <property type="entry name" value="PAS"/>
    <property type="match status" value="1"/>
</dbReference>
<feature type="domain" description="Histidine kinase" evidence="10">
    <location>
        <begin position="215"/>
        <end position="419"/>
    </location>
</feature>
<evidence type="ECO:0000256" key="2">
    <source>
        <dbReference type="ARBA" id="ARBA00012438"/>
    </source>
</evidence>
<dbReference type="PROSITE" id="PS50113">
    <property type="entry name" value="PAC"/>
    <property type="match status" value="2"/>
</dbReference>
<dbReference type="InterPro" id="IPR004358">
    <property type="entry name" value="Sig_transdc_His_kin-like_C"/>
</dbReference>
<dbReference type="InterPro" id="IPR013655">
    <property type="entry name" value="PAS_fold_3"/>
</dbReference>
<dbReference type="AlphaFoldDB" id="A0A3S0U8U4"/>
<dbReference type="InterPro" id="IPR001610">
    <property type="entry name" value="PAC"/>
</dbReference>
<keyword evidence="4" id="KW-0808">Transferase</keyword>
<dbReference type="NCBIfam" id="TIGR00229">
    <property type="entry name" value="sensory_box"/>
    <property type="match status" value="2"/>
</dbReference>
<evidence type="ECO:0000256" key="4">
    <source>
        <dbReference type="ARBA" id="ARBA00022679"/>
    </source>
</evidence>
<keyword evidence="6" id="KW-0418">Kinase</keyword>
<evidence type="ECO:0000259" key="10">
    <source>
        <dbReference type="PROSITE" id="PS50109"/>
    </source>
</evidence>